<evidence type="ECO:0000313" key="2">
    <source>
        <dbReference type="Proteomes" id="UP000244090"/>
    </source>
</evidence>
<proteinExistence type="predicted"/>
<sequence>MKKKQLHQFSIKKVTIANLKGGNSQQGGALPVNTDNTCTNPEPIHTQGCYSNQICPVEPIKEHTLKPIPVDPSDASDCFCYP</sequence>
<comment type="caution">
    <text evidence="1">The sequence shown here is derived from an EMBL/GenBank/DDBJ whole genome shotgun (WGS) entry which is preliminary data.</text>
</comment>
<dbReference type="Proteomes" id="UP000244090">
    <property type="component" value="Unassembled WGS sequence"/>
</dbReference>
<keyword evidence="2" id="KW-1185">Reference proteome</keyword>
<protein>
    <submittedName>
        <fullName evidence="1">Uncharacterized protein</fullName>
    </submittedName>
</protein>
<dbReference type="EMBL" id="QBKT01000011">
    <property type="protein sequence ID" value="PTX58941.1"/>
    <property type="molecule type" value="Genomic_DNA"/>
</dbReference>
<accession>A0A2T6BS82</accession>
<name>A0A2T6BS82_9FLAO</name>
<reference evidence="1 2" key="1">
    <citation type="submission" date="2018-04" db="EMBL/GenBank/DDBJ databases">
        <title>Genomic Encyclopedia of Archaeal and Bacterial Type Strains, Phase II (KMG-II): from individual species to whole genera.</title>
        <authorList>
            <person name="Goeker M."/>
        </authorList>
    </citation>
    <scope>NUCLEOTIDE SEQUENCE [LARGE SCALE GENOMIC DNA]</scope>
    <source>
        <strain evidence="1 2">DSM 25731</strain>
    </source>
</reference>
<dbReference type="OrthoDB" id="9952404at2"/>
<gene>
    <name evidence="1" type="ORF">C8N46_11110</name>
</gene>
<evidence type="ECO:0000313" key="1">
    <source>
        <dbReference type="EMBL" id="PTX58941.1"/>
    </source>
</evidence>
<organism evidence="1 2">
    <name type="scientific">Kordia periserrulae</name>
    <dbReference type="NCBI Taxonomy" id="701523"/>
    <lineage>
        <taxon>Bacteria</taxon>
        <taxon>Pseudomonadati</taxon>
        <taxon>Bacteroidota</taxon>
        <taxon>Flavobacteriia</taxon>
        <taxon>Flavobacteriales</taxon>
        <taxon>Flavobacteriaceae</taxon>
        <taxon>Kordia</taxon>
    </lineage>
</organism>
<dbReference type="AlphaFoldDB" id="A0A2T6BS82"/>
<dbReference type="RefSeq" id="WP_146169873.1">
    <property type="nucleotide sequence ID" value="NZ_QBKT01000011.1"/>
</dbReference>